<sequence>MEMEGINTQRCKLNTTHSIPVCELPVKSIGYKPSQFQGMPSLVNGSINSHASHLKTVVI</sequence>
<name>A0A9D4KM23_DREPO</name>
<evidence type="ECO:0000313" key="1">
    <source>
        <dbReference type="EMBL" id="KAH3842407.1"/>
    </source>
</evidence>
<dbReference type="AlphaFoldDB" id="A0A9D4KM23"/>
<dbReference type="Proteomes" id="UP000828390">
    <property type="component" value="Unassembled WGS sequence"/>
</dbReference>
<comment type="caution">
    <text evidence="1">The sequence shown here is derived from an EMBL/GenBank/DDBJ whole genome shotgun (WGS) entry which is preliminary data.</text>
</comment>
<evidence type="ECO:0000313" key="2">
    <source>
        <dbReference type="Proteomes" id="UP000828390"/>
    </source>
</evidence>
<gene>
    <name evidence="1" type="ORF">DPMN_115903</name>
</gene>
<accession>A0A9D4KM23</accession>
<organism evidence="1 2">
    <name type="scientific">Dreissena polymorpha</name>
    <name type="common">Zebra mussel</name>
    <name type="synonym">Mytilus polymorpha</name>
    <dbReference type="NCBI Taxonomy" id="45954"/>
    <lineage>
        <taxon>Eukaryota</taxon>
        <taxon>Metazoa</taxon>
        <taxon>Spiralia</taxon>
        <taxon>Lophotrochozoa</taxon>
        <taxon>Mollusca</taxon>
        <taxon>Bivalvia</taxon>
        <taxon>Autobranchia</taxon>
        <taxon>Heteroconchia</taxon>
        <taxon>Euheterodonta</taxon>
        <taxon>Imparidentia</taxon>
        <taxon>Neoheterodontei</taxon>
        <taxon>Myida</taxon>
        <taxon>Dreissenoidea</taxon>
        <taxon>Dreissenidae</taxon>
        <taxon>Dreissena</taxon>
    </lineage>
</organism>
<keyword evidence="2" id="KW-1185">Reference proteome</keyword>
<reference evidence="1" key="2">
    <citation type="submission" date="2020-11" db="EMBL/GenBank/DDBJ databases">
        <authorList>
            <person name="McCartney M.A."/>
            <person name="Auch B."/>
            <person name="Kono T."/>
            <person name="Mallez S."/>
            <person name="Becker A."/>
            <person name="Gohl D.M."/>
            <person name="Silverstein K.A.T."/>
            <person name="Koren S."/>
            <person name="Bechman K.B."/>
            <person name="Herman A."/>
            <person name="Abrahante J.E."/>
            <person name="Garbe J."/>
        </authorList>
    </citation>
    <scope>NUCLEOTIDE SEQUENCE</scope>
    <source>
        <strain evidence="1">Duluth1</strain>
        <tissue evidence="1">Whole animal</tissue>
    </source>
</reference>
<proteinExistence type="predicted"/>
<protein>
    <submittedName>
        <fullName evidence="1">Uncharacterized protein</fullName>
    </submittedName>
</protein>
<dbReference type="EMBL" id="JAIWYP010000004">
    <property type="protein sequence ID" value="KAH3842407.1"/>
    <property type="molecule type" value="Genomic_DNA"/>
</dbReference>
<reference evidence="1" key="1">
    <citation type="journal article" date="2019" name="bioRxiv">
        <title>The Genome of the Zebra Mussel, Dreissena polymorpha: A Resource for Invasive Species Research.</title>
        <authorList>
            <person name="McCartney M.A."/>
            <person name="Auch B."/>
            <person name="Kono T."/>
            <person name="Mallez S."/>
            <person name="Zhang Y."/>
            <person name="Obille A."/>
            <person name="Becker A."/>
            <person name="Abrahante J.E."/>
            <person name="Garbe J."/>
            <person name="Badalamenti J.P."/>
            <person name="Herman A."/>
            <person name="Mangelson H."/>
            <person name="Liachko I."/>
            <person name="Sullivan S."/>
            <person name="Sone E.D."/>
            <person name="Koren S."/>
            <person name="Silverstein K.A.T."/>
            <person name="Beckman K.B."/>
            <person name="Gohl D.M."/>
        </authorList>
    </citation>
    <scope>NUCLEOTIDE SEQUENCE</scope>
    <source>
        <strain evidence="1">Duluth1</strain>
        <tissue evidence="1">Whole animal</tissue>
    </source>
</reference>